<organism evidence="1 2">
    <name type="scientific">Marinobacter zhejiangensis</name>
    <dbReference type="NCBI Taxonomy" id="488535"/>
    <lineage>
        <taxon>Bacteria</taxon>
        <taxon>Pseudomonadati</taxon>
        <taxon>Pseudomonadota</taxon>
        <taxon>Gammaproteobacteria</taxon>
        <taxon>Pseudomonadales</taxon>
        <taxon>Marinobacteraceae</taxon>
        <taxon>Marinobacter</taxon>
    </lineage>
</organism>
<accession>A0A1I4NDP7</accession>
<evidence type="ECO:0000313" key="1">
    <source>
        <dbReference type="EMBL" id="SFM13410.1"/>
    </source>
</evidence>
<protein>
    <recommendedName>
        <fullName evidence="3">CDI immunity protein domain-containing protein</fullName>
    </recommendedName>
</protein>
<reference evidence="2" key="1">
    <citation type="submission" date="2016-10" db="EMBL/GenBank/DDBJ databases">
        <authorList>
            <person name="Varghese N."/>
            <person name="Submissions S."/>
        </authorList>
    </citation>
    <scope>NUCLEOTIDE SEQUENCE [LARGE SCALE GENOMIC DNA]</scope>
    <source>
        <strain evidence="2">CGMCC 1.7061</strain>
    </source>
</reference>
<keyword evidence="2" id="KW-1185">Reference proteome</keyword>
<dbReference type="EMBL" id="FOUE01000002">
    <property type="protein sequence ID" value="SFM13410.1"/>
    <property type="molecule type" value="Genomic_DNA"/>
</dbReference>
<evidence type="ECO:0008006" key="3">
    <source>
        <dbReference type="Google" id="ProtNLM"/>
    </source>
</evidence>
<name>A0A1I4NDP7_9GAMM</name>
<dbReference type="Proteomes" id="UP000198519">
    <property type="component" value="Unassembled WGS sequence"/>
</dbReference>
<dbReference type="AlphaFoldDB" id="A0A1I4NDP7"/>
<gene>
    <name evidence="1" type="ORF">SAMN04487963_1307</name>
</gene>
<proteinExistence type="predicted"/>
<dbReference type="STRING" id="488535.SAMN04487963_1307"/>
<evidence type="ECO:0000313" key="2">
    <source>
        <dbReference type="Proteomes" id="UP000198519"/>
    </source>
</evidence>
<sequence length="111" mass="12675">MELETVINHIFSYNFPTDEVLVRFANERHGFGGDDGCYGVTYPSDLDAYEREVEQQFIPEGSVEIYCSAYTDKDIIIPEKQYLAALKKYLESTGQYELAGRLKTPEADPSY</sequence>
<dbReference type="RefSeq" id="WP_175481853.1">
    <property type="nucleotide sequence ID" value="NZ_FOUE01000002.1"/>
</dbReference>